<evidence type="ECO:0000259" key="4">
    <source>
        <dbReference type="PROSITE" id="PS01124"/>
    </source>
</evidence>
<dbReference type="Pfam" id="PF12833">
    <property type="entry name" value="HTH_18"/>
    <property type="match status" value="1"/>
</dbReference>
<protein>
    <submittedName>
        <fullName evidence="5">Transcriptional regulator, AraC family</fullName>
    </submittedName>
</protein>
<evidence type="ECO:0000313" key="6">
    <source>
        <dbReference type="Proteomes" id="UP000070319"/>
    </source>
</evidence>
<evidence type="ECO:0000256" key="1">
    <source>
        <dbReference type="ARBA" id="ARBA00023015"/>
    </source>
</evidence>
<dbReference type="EMBL" id="LTDF01000125">
    <property type="protein sequence ID" value="KXT46361.1"/>
    <property type="molecule type" value="Genomic_DNA"/>
</dbReference>
<organism evidence="5">
    <name type="scientific">Bacteroides intestinalis</name>
    <dbReference type="NCBI Taxonomy" id="329854"/>
    <lineage>
        <taxon>Bacteria</taxon>
        <taxon>Pseudomonadati</taxon>
        <taxon>Bacteroidota</taxon>
        <taxon>Bacteroidia</taxon>
        <taxon>Bacteroidales</taxon>
        <taxon>Bacteroidaceae</taxon>
        <taxon>Bacteroides</taxon>
    </lineage>
</organism>
<evidence type="ECO:0000256" key="3">
    <source>
        <dbReference type="ARBA" id="ARBA00023163"/>
    </source>
</evidence>
<dbReference type="InterPro" id="IPR018062">
    <property type="entry name" value="HTH_AraC-typ_CS"/>
</dbReference>
<dbReference type="GO" id="GO:0043565">
    <property type="term" value="F:sequence-specific DNA binding"/>
    <property type="evidence" value="ECO:0007669"/>
    <property type="project" value="InterPro"/>
</dbReference>
<evidence type="ECO:0000256" key="2">
    <source>
        <dbReference type="ARBA" id="ARBA00023125"/>
    </source>
</evidence>
<feature type="domain" description="HTH araC/xylS-type" evidence="4">
    <location>
        <begin position="189"/>
        <end position="283"/>
    </location>
</feature>
<dbReference type="PANTHER" id="PTHR46796">
    <property type="entry name" value="HTH-TYPE TRANSCRIPTIONAL ACTIVATOR RHAS-RELATED"/>
    <property type="match status" value="1"/>
</dbReference>
<keyword evidence="2" id="KW-0238">DNA-binding</keyword>
<dbReference type="PATRIC" id="fig|329854.7.peg.3229"/>
<proteinExistence type="predicted"/>
<keyword evidence="3" id="KW-0804">Transcription</keyword>
<reference evidence="5 6" key="1">
    <citation type="submission" date="2016-02" db="EMBL/GenBank/DDBJ databases">
        <authorList>
            <person name="Wen L."/>
            <person name="He K."/>
            <person name="Yang H."/>
        </authorList>
    </citation>
    <scope>NUCLEOTIDE SEQUENCE [LARGE SCALE GENOMIC DNA]</scope>
    <source>
        <strain evidence="5 6">KLE1704</strain>
    </source>
</reference>
<gene>
    <name evidence="5" type="ORF">HMPREF2531_03161</name>
</gene>
<dbReference type="Gene3D" id="1.10.10.60">
    <property type="entry name" value="Homeodomain-like"/>
    <property type="match status" value="2"/>
</dbReference>
<comment type="caution">
    <text evidence="5">The sequence shown here is derived from an EMBL/GenBank/DDBJ whole genome shotgun (WGS) entry which is preliminary data.</text>
</comment>
<accession>A0A139L4K2</accession>
<sequence length="283" mass="33146">MPLATFAKIKADNMERLEVFDCSNVLIASYFTDDRGCAHENREHTLIYLCSGELEIEERGKKTVLHPGDCAFMRRDNRMWLQKKVENEEPYRSVVLKFSRPFLREFYQTLNRQQIPVDSKREKESLRVLPSNRLDIRSLFESVIPYFDAGEKPSEEVLKLKMIEGIYVLLNTDRNLYASLFDFVEPWKIDILDYLNENYMCDLSMDEIASYTGRSLATFKRDFAKVSDLTPQKWIIKRRLEAAHDLIKSGKKKVTEACFDVGFKNLSHFSKIYKEAYGVALSW</sequence>
<dbReference type="GO" id="GO:0003700">
    <property type="term" value="F:DNA-binding transcription factor activity"/>
    <property type="evidence" value="ECO:0007669"/>
    <property type="project" value="InterPro"/>
</dbReference>
<dbReference type="InterPro" id="IPR050204">
    <property type="entry name" value="AraC_XylS_family_regulators"/>
</dbReference>
<dbReference type="InterPro" id="IPR009057">
    <property type="entry name" value="Homeodomain-like_sf"/>
</dbReference>
<dbReference type="InterPro" id="IPR018060">
    <property type="entry name" value="HTH_AraC"/>
</dbReference>
<dbReference type="SUPFAM" id="SSF46689">
    <property type="entry name" value="Homeodomain-like"/>
    <property type="match status" value="2"/>
</dbReference>
<dbReference type="PROSITE" id="PS00041">
    <property type="entry name" value="HTH_ARAC_FAMILY_1"/>
    <property type="match status" value="1"/>
</dbReference>
<keyword evidence="1" id="KW-0805">Transcription regulation</keyword>
<dbReference type="AlphaFoldDB" id="A0A139L4K2"/>
<dbReference type="PROSITE" id="PS01124">
    <property type="entry name" value="HTH_ARAC_FAMILY_2"/>
    <property type="match status" value="1"/>
</dbReference>
<name>A0A139L4K2_9BACE</name>
<evidence type="ECO:0000313" key="5">
    <source>
        <dbReference type="EMBL" id="KXT46361.1"/>
    </source>
</evidence>
<dbReference type="SMART" id="SM00342">
    <property type="entry name" value="HTH_ARAC"/>
    <property type="match status" value="1"/>
</dbReference>
<dbReference type="Proteomes" id="UP000070319">
    <property type="component" value="Unassembled WGS sequence"/>
</dbReference>
<dbReference type="Pfam" id="PF22200">
    <property type="entry name" value="ExsA_N"/>
    <property type="match status" value="1"/>
</dbReference>
<dbReference type="InterPro" id="IPR054015">
    <property type="entry name" value="ExsA-like_N"/>
</dbReference>